<evidence type="ECO:0000313" key="7">
    <source>
        <dbReference type="Proteomes" id="UP000274843"/>
    </source>
</evidence>
<dbReference type="SUPFAM" id="SSF52540">
    <property type="entry name" value="P-loop containing nucleoside triphosphate hydrolases"/>
    <property type="match status" value="1"/>
</dbReference>
<feature type="domain" description="ABC transporter" evidence="5">
    <location>
        <begin position="12"/>
        <end position="248"/>
    </location>
</feature>
<proteinExistence type="inferred from homology"/>
<accession>A0A3N2GVX6</accession>
<evidence type="ECO:0000313" key="6">
    <source>
        <dbReference type="EMBL" id="ROS40707.1"/>
    </source>
</evidence>
<dbReference type="InterPro" id="IPR027417">
    <property type="entry name" value="P-loop_NTPase"/>
</dbReference>
<dbReference type="GeneID" id="301844426"/>
<comment type="caution">
    <text evidence="6">The sequence shown here is derived from an EMBL/GenBank/DDBJ whole genome shotgun (WGS) entry which is preliminary data.</text>
</comment>
<dbReference type="PANTHER" id="PTHR43776:SF7">
    <property type="entry name" value="D,D-DIPEPTIDE TRANSPORT ATP-BINDING PROTEIN DDPF-RELATED"/>
    <property type="match status" value="1"/>
</dbReference>
<evidence type="ECO:0000256" key="1">
    <source>
        <dbReference type="ARBA" id="ARBA00005417"/>
    </source>
</evidence>
<dbReference type="AlphaFoldDB" id="A0A3N2GVX6"/>
<protein>
    <submittedName>
        <fullName evidence="6">Oligopeptide transport system ATP-binding protein</fullName>
    </submittedName>
</protein>
<dbReference type="Proteomes" id="UP000274843">
    <property type="component" value="Unassembled WGS sequence"/>
</dbReference>
<dbReference type="SMART" id="SM00382">
    <property type="entry name" value="AAA"/>
    <property type="match status" value="1"/>
</dbReference>
<keyword evidence="7" id="KW-1185">Reference proteome</keyword>
<keyword evidence="4 6" id="KW-0067">ATP-binding</keyword>
<dbReference type="PANTHER" id="PTHR43776">
    <property type="entry name" value="TRANSPORT ATP-BINDING PROTEIN"/>
    <property type="match status" value="1"/>
</dbReference>
<dbReference type="RefSeq" id="WP_167499046.1">
    <property type="nucleotide sequence ID" value="NZ_RKHY01000001.1"/>
</dbReference>
<keyword evidence="2" id="KW-0813">Transport</keyword>
<name>A0A3N2GVX6_9PSEU</name>
<evidence type="ECO:0000259" key="5">
    <source>
        <dbReference type="PROSITE" id="PS50893"/>
    </source>
</evidence>
<dbReference type="Pfam" id="PF00005">
    <property type="entry name" value="ABC_tran"/>
    <property type="match status" value="1"/>
</dbReference>
<gene>
    <name evidence="6" type="ORF">EDD35_3046</name>
</gene>
<sequence length="270" mass="28438">MTTSVIGTAPAIEAIGLGKTFGGRGRVKREALAEITFSVERGRTLAIVGESGAGKTTLVRCIAGLETPTSGETLIHGAPHACRAGRVSPVQMVFQNPSDALDSMRSVGSSIAEPLRGRSRAARRARVTELLSLVGINPARAKDRPRSFSGGQLQRIVIARALAPEPSVLLCDEPTSALDVSVQAQIINLLLKLQKEHGFAAVVVTHDLAVAKVLADDVLVLRHGKSLFYGPVDDLLDVNLTHDPYVTGLVSASRDAELGLGTDEEELALG</sequence>
<comment type="similarity">
    <text evidence="1">Belongs to the ABC transporter superfamily.</text>
</comment>
<dbReference type="PROSITE" id="PS50893">
    <property type="entry name" value="ABC_TRANSPORTER_2"/>
    <property type="match status" value="1"/>
</dbReference>
<dbReference type="EMBL" id="RKHY01000001">
    <property type="protein sequence ID" value="ROS40707.1"/>
    <property type="molecule type" value="Genomic_DNA"/>
</dbReference>
<dbReference type="GO" id="GO:0005524">
    <property type="term" value="F:ATP binding"/>
    <property type="evidence" value="ECO:0007669"/>
    <property type="project" value="UniProtKB-KW"/>
</dbReference>
<dbReference type="InterPro" id="IPR003439">
    <property type="entry name" value="ABC_transporter-like_ATP-bd"/>
</dbReference>
<dbReference type="InterPro" id="IPR017871">
    <property type="entry name" value="ABC_transporter-like_CS"/>
</dbReference>
<dbReference type="InterPro" id="IPR003593">
    <property type="entry name" value="AAA+_ATPase"/>
</dbReference>
<dbReference type="PROSITE" id="PS00211">
    <property type="entry name" value="ABC_TRANSPORTER_1"/>
    <property type="match status" value="1"/>
</dbReference>
<reference evidence="6 7" key="1">
    <citation type="submission" date="2018-11" db="EMBL/GenBank/DDBJ databases">
        <title>Sequencing the genomes of 1000 actinobacteria strains.</title>
        <authorList>
            <person name="Klenk H.-P."/>
        </authorList>
    </citation>
    <scope>NUCLEOTIDE SEQUENCE [LARGE SCALE GENOMIC DNA]</scope>
    <source>
        <strain evidence="6 7">DSM 44348</strain>
    </source>
</reference>
<dbReference type="GO" id="GO:0055085">
    <property type="term" value="P:transmembrane transport"/>
    <property type="evidence" value="ECO:0007669"/>
    <property type="project" value="UniProtKB-ARBA"/>
</dbReference>
<dbReference type="CDD" id="cd03257">
    <property type="entry name" value="ABC_NikE_OppD_transporters"/>
    <property type="match status" value="1"/>
</dbReference>
<dbReference type="GO" id="GO:0016887">
    <property type="term" value="F:ATP hydrolysis activity"/>
    <property type="evidence" value="ECO:0007669"/>
    <property type="project" value="InterPro"/>
</dbReference>
<keyword evidence="3" id="KW-0547">Nucleotide-binding</keyword>
<evidence type="ECO:0000256" key="4">
    <source>
        <dbReference type="ARBA" id="ARBA00022840"/>
    </source>
</evidence>
<dbReference type="InterPro" id="IPR050319">
    <property type="entry name" value="ABC_transp_ATP-bind"/>
</dbReference>
<evidence type="ECO:0000256" key="2">
    <source>
        <dbReference type="ARBA" id="ARBA00022448"/>
    </source>
</evidence>
<organism evidence="6 7">
    <name type="scientific">Amycolatopsis thermoflava</name>
    <dbReference type="NCBI Taxonomy" id="84480"/>
    <lineage>
        <taxon>Bacteria</taxon>
        <taxon>Bacillati</taxon>
        <taxon>Actinomycetota</taxon>
        <taxon>Actinomycetes</taxon>
        <taxon>Pseudonocardiales</taxon>
        <taxon>Pseudonocardiaceae</taxon>
        <taxon>Amycolatopsis</taxon>
        <taxon>Amycolatopsis methanolica group</taxon>
    </lineage>
</organism>
<evidence type="ECO:0000256" key="3">
    <source>
        <dbReference type="ARBA" id="ARBA00022741"/>
    </source>
</evidence>
<dbReference type="Gene3D" id="3.40.50.300">
    <property type="entry name" value="P-loop containing nucleotide triphosphate hydrolases"/>
    <property type="match status" value="1"/>
</dbReference>